<dbReference type="SUPFAM" id="SSF52540">
    <property type="entry name" value="P-loop containing nucleoside triphosphate hydrolases"/>
    <property type="match status" value="1"/>
</dbReference>
<evidence type="ECO:0000256" key="9">
    <source>
        <dbReference type="RuleBase" id="RU363066"/>
    </source>
</evidence>
<keyword evidence="5 9" id="KW-0547">Nucleotide-binding</keyword>
<evidence type="ECO:0000256" key="8">
    <source>
        <dbReference type="ARBA" id="ARBA00048090"/>
    </source>
</evidence>
<evidence type="ECO:0000256" key="2">
    <source>
        <dbReference type="ARBA" id="ARBA00008420"/>
    </source>
</evidence>
<dbReference type="GO" id="GO:0005975">
    <property type="term" value="P:carbohydrate metabolic process"/>
    <property type="evidence" value="ECO:0007669"/>
    <property type="project" value="InterPro"/>
</dbReference>
<keyword evidence="4 9" id="KW-0808">Transferase</keyword>
<gene>
    <name evidence="10" type="ORF">CRENPOLYSF1_540051</name>
</gene>
<dbReference type="InterPro" id="IPR031322">
    <property type="entry name" value="Shikimate/glucono_kinase"/>
</dbReference>
<dbReference type="InterPro" id="IPR027417">
    <property type="entry name" value="P-loop_NTPase"/>
</dbReference>
<dbReference type="EC" id="2.7.1.12" evidence="3 9"/>
<sequence>MKTMPKTWVIMGVAGCGKSLIGAKLAQALNGNFEDADVYHSLANKIKMEKNIPLTDEDRWPWLQELHSLIALHQTLTPCYVLACSALKQSYRDMLRVEGLANVPQFVFLKGTKELFAQRIAERATNPVDVKPEFLDSQFATLEEPQDAIIVDANLTPDEIVAFILDQFS</sequence>
<organism evidence="10 11">
    <name type="scientific">Crenothrix polyspora</name>
    <dbReference type="NCBI Taxonomy" id="360316"/>
    <lineage>
        <taxon>Bacteria</taxon>
        <taxon>Pseudomonadati</taxon>
        <taxon>Pseudomonadota</taxon>
        <taxon>Gammaproteobacteria</taxon>
        <taxon>Methylococcales</taxon>
        <taxon>Crenotrichaceae</taxon>
        <taxon>Crenothrix</taxon>
    </lineage>
</organism>
<proteinExistence type="inferred from homology"/>
<keyword evidence="11" id="KW-1185">Reference proteome</keyword>
<dbReference type="GO" id="GO:0005737">
    <property type="term" value="C:cytoplasm"/>
    <property type="evidence" value="ECO:0007669"/>
    <property type="project" value="TreeGrafter"/>
</dbReference>
<evidence type="ECO:0000256" key="4">
    <source>
        <dbReference type="ARBA" id="ARBA00022679"/>
    </source>
</evidence>
<dbReference type="Gene3D" id="3.40.50.300">
    <property type="entry name" value="P-loop containing nucleotide triphosphate hydrolases"/>
    <property type="match status" value="1"/>
</dbReference>
<evidence type="ECO:0000256" key="3">
    <source>
        <dbReference type="ARBA" id="ARBA00012054"/>
    </source>
</evidence>
<dbReference type="AlphaFoldDB" id="A0A1R4HE35"/>
<dbReference type="Proteomes" id="UP000195667">
    <property type="component" value="Unassembled WGS sequence"/>
</dbReference>
<dbReference type="GO" id="GO:0005524">
    <property type="term" value="F:ATP binding"/>
    <property type="evidence" value="ECO:0007669"/>
    <property type="project" value="UniProtKB-KW"/>
</dbReference>
<dbReference type="NCBIfam" id="TIGR01313">
    <property type="entry name" value="therm_gnt_kin"/>
    <property type="match status" value="1"/>
</dbReference>
<dbReference type="CDD" id="cd02021">
    <property type="entry name" value="GntK"/>
    <property type="match status" value="1"/>
</dbReference>
<dbReference type="InterPro" id="IPR006001">
    <property type="entry name" value="Therm_gnt_kin"/>
</dbReference>
<dbReference type="PANTHER" id="PTHR43442">
    <property type="entry name" value="GLUCONOKINASE-RELATED"/>
    <property type="match status" value="1"/>
</dbReference>
<dbReference type="PANTHER" id="PTHR43442:SF3">
    <property type="entry name" value="GLUCONOKINASE-RELATED"/>
    <property type="match status" value="1"/>
</dbReference>
<evidence type="ECO:0000313" key="11">
    <source>
        <dbReference type="Proteomes" id="UP000195667"/>
    </source>
</evidence>
<comment type="similarity">
    <text evidence="2 9">Belongs to the gluconokinase GntK/GntV family.</text>
</comment>
<evidence type="ECO:0000313" key="10">
    <source>
        <dbReference type="EMBL" id="SJM94483.1"/>
    </source>
</evidence>
<dbReference type="EMBL" id="FUKI01000131">
    <property type="protein sequence ID" value="SJM94483.1"/>
    <property type="molecule type" value="Genomic_DNA"/>
</dbReference>
<comment type="pathway">
    <text evidence="1">Carbohydrate acid metabolism.</text>
</comment>
<dbReference type="GO" id="GO:0046316">
    <property type="term" value="F:gluconokinase activity"/>
    <property type="evidence" value="ECO:0007669"/>
    <property type="project" value="UniProtKB-EC"/>
</dbReference>
<evidence type="ECO:0000256" key="7">
    <source>
        <dbReference type="ARBA" id="ARBA00022840"/>
    </source>
</evidence>
<protein>
    <recommendedName>
        <fullName evidence="3 9">Gluconokinase</fullName>
        <ecNumber evidence="3 9">2.7.1.12</ecNumber>
    </recommendedName>
</protein>
<keyword evidence="7 9" id="KW-0067">ATP-binding</keyword>
<name>A0A1R4HE35_9GAMM</name>
<comment type="catalytic activity">
    <reaction evidence="8 9">
        <text>D-gluconate + ATP = 6-phospho-D-gluconate + ADP + H(+)</text>
        <dbReference type="Rhea" id="RHEA:19433"/>
        <dbReference type="ChEBI" id="CHEBI:15378"/>
        <dbReference type="ChEBI" id="CHEBI:18391"/>
        <dbReference type="ChEBI" id="CHEBI:30616"/>
        <dbReference type="ChEBI" id="CHEBI:58759"/>
        <dbReference type="ChEBI" id="CHEBI:456216"/>
        <dbReference type="EC" id="2.7.1.12"/>
    </reaction>
</comment>
<keyword evidence="6 9" id="KW-0418">Kinase</keyword>
<dbReference type="Pfam" id="PF01202">
    <property type="entry name" value="SKI"/>
    <property type="match status" value="1"/>
</dbReference>
<evidence type="ECO:0000256" key="5">
    <source>
        <dbReference type="ARBA" id="ARBA00022741"/>
    </source>
</evidence>
<accession>A0A1R4HE35</accession>
<evidence type="ECO:0000256" key="1">
    <source>
        <dbReference type="ARBA" id="ARBA00004761"/>
    </source>
</evidence>
<dbReference type="RefSeq" id="WP_217884112.1">
    <property type="nucleotide sequence ID" value="NZ_FUKI01000131.1"/>
</dbReference>
<reference evidence="11" key="1">
    <citation type="submission" date="2017-02" db="EMBL/GenBank/DDBJ databases">
        <authorList>
            <person name="Daims H."/>
        </authorList>
    </citation>
    <scope>NUCLEOTIDE SEQUENCE [LARGE SCALE GENOMIC DNA]</scope>
</reference>
<evidence type="ECO:0000256" key="6">
    <source>
        <dbReference type="ARBA" id="ARBA00022777"/>
    </source>
</evidence>